<evidence type="ECO:0000256" key="1">
    <source>
        <dbReference type="SAM" id="MobiDB-lite"/>
    </source>
</evidence>
<dbReference type="Proteomes" id="UP000799424">
    <property type="component" value="Unassembled WGS sequence"/>
</dbReference>
<evidence type="ECO:0000313" key="3">
    <source>
        <dbReference type="Proteomes" id="UP000799424"/>
    </source>
</evidence>
<feature type="region of interest" description="Disordered" evidence="1">
    <location>
        <begin position="85"/>
        <end position="104"/>
    </location>
</feature>
<proteinExistence type="predicted"/>
<dbReference type="EMBL" id="MU006219">
    <property type="protein sequence ID" value="KAF2830449.1"/>
    <property type="molecule type" value="Genomic_DNA"/>
</dbReference>
<reference evidence="2" key="1">
    <citation type="journal article" date="2020" name="Stud. Mycol.">
        <title>101 Dothideomycetes genomes: a test case for predicting lifestyles and emergence of pathogens.</title>
        <authorList>
            <person name="Haridas S."/>
            <person name="Albert R."/>
            <person name="Binder M."/>
            <person name="Bloem J."/>
            <person name="Labutti K."/>
            <person name="Salamov A."/>
            <person name="Andreopoulos B."/>
            <person name="Baker S."/>
            <person name="Barry K."/>
            <person name="Bills G."/>
            <person name="Bluhm B."/>
            <person name="Cannon C."/>
            <person name="Castanera R."/>
            <person name="Culley D."/>
            <person name="Daum C."/>
            <person name="Ezra D."/>
            <person name="Gonzalez J."/>
            <person name="Henrissat B."/>
            <person name="Kuo A."/>
            <person name="Liang C."/>
            <person name="Lipzen A."/>
            <person name="Lutzoni F."/>
            <person name="Magnuson J."/>
            <person name="Mondo S."/>
            <person name="Nolan M."/>
            <person name="Ohm R."/>
            <person name="Pangilinan J."/>
            <person name="Park H.-J."/>
            <person name="Ramirez L."/>
            <person name="Alfaro M."/>
            <person name="Sun H."/>
            <person name="Tritt A."/>
            <person name="Yoshinaga Y."/>
            <person name="Zwiers L.-H."/>
            <person name="Turgeon B."/>
            <person name="Goodwin S."/>
            <person name="Spatafora J."/>
            <person name="Crous P."/>
            <person name="Grigoriev I."/>
        </authorList>
    </citation>
    <scope>NUCLEOTIDE SEQUENCE</scope>
    <source>
        <strain evidence="2">CBS 113818</strain>
    </source>
</reference>
<organism evidence="2 3">
    <name type="scientific">Ophiobolus disseminans</name>
    <dbReference type="NCBI Taxonomy" id="1469910"/>
    <lineage>
        <taxon>Eukaryota</taxon>
        <taxon>Fungi</taxon>
        <taxon>Dikarya</taxon>
        <taxon>Ascomycota</taxon>
        <taxon>Pezizomycotina</taxon>
        <taxon>Dothideomycetes</taxon>
        <taxon>Pleosporomycetidae</taxon>
        <taxon>Pleosporales</taxon>
        <taxon>Pleosporineae</taxon>
        <taxon>Phaeosphaeriaceae</taxon>
        <taxon>Ophiobolus</taxon>
    </lineage>
</organism>
<gene>
    <name evidence="2" type="ORF">CC86DRAFT_161650</name>
</gene>
<sequence length="104" mass="11804">MWWSPTKPFVFTQLAGCFRTHSVNLKRNDHQSTSRCSTAYSYVKIACNAGPTRHAALRKRSATPPEKITSSDEVMFAEQEERAAKRAECDIDYQERSSTKSLSD</sequence>
<evidence type="ECO:0000313" key="2">
    <source>
        <dbReference type="EMBL" id="KAF2830449.1"/>
    </source>
</evidence>
<protein>
    <submittedName>
        <fullName evidence="2">Uncharacterized protein</fullName>
    </submittedName>
</protein>
<accession>A0A6A7ACM7</accession>
<name>A0A6A7ACM7_9PLEO</name>
<dbReference type="AlphaFoldDB" id="A0A6A7ACM7"/>
<keyword evidence="3" id="KW-1185">Reference proteome</keyword>